<reference evidence="1 2" key="1">
    <citation type="submission" date="2020-08" db="EMBL/GenBank/DDBJ databases">
        <title>Genomic Encyclopedia of Type Strains, Phase IV (KMG-IV): sequencing the most valuable type-strain genomes for metagenomic binning, comparative biology and taxonomic classification.</title>
        <authorList>
            <person name="Goeker M."/>
        </authorList>
    </citation>
    <scope>NUCLEOTIDE SEQUENCE [LARGE SCALE GENOMIC DNA]</scope>
    <source>
        <strain evidence="1 2">YC6723</strain>
    </source>
</reference>
<comment type="caution">
    <text evidence="1">The sequence shown here is derived from an EMBL/GenBank/DDBJ whole genome shotgun (WGS) entry which is preliminary data.</text>
</comment>
<dbReference type="EMBL" id="JACIEV010000009">
    <property type="protein sequence ID" value="MBB4155096.1"/>
    <property type="molecule type" value="Genomic_DNA"/>
</dbReference>
<proteinExistence type="predicted"/>
<name>A0A840FFX0_9SPHN</name>
<organism evidence="1 2">
    <name type="scientific">Sphingomonas jinjuensis</name>
    <dbReference type="NCBI Taxonomy" id="535907"/>
    <lineage>
        <taxon>Bacteria</taxon>
        <taxon>Pseudomonadati</taxon>
        <taxon>Pseudomonadota</taxon>
        <taxon>Alphaproteobacteria</taxon>
        <taxon>Sphingomonadales</taxon>
        <taxon>Sphingomonadaceae</taxon>
        <taxon>Sphingomonas</taxon>
    </lineage>
</organism>
<protein>
    <submittedName>
        <fullName evidence="1">Uncharacterized protein</fullName>
    </submittedName>
</protein>
<evidence type="ECO:0000313" key="2">
    <source>
        <dbReference type="Proteomes" id="UP000529795"/>
    </source>
</evidence>
<evidence type="ECO:0000313" key="1">
    <source>
        <dbReference type="EMBL" id="MBB4155096.1"/>
    </source>
</evidence>
<gene>
    <name evidence="1" type="ORF">GGQ80_003013</name>
</gene>
<accession>A0A840FFX0</accession>
<sequence length="170" mass="19612">MRVQDVIRGEKQALTFSDWGNGKMPKAKFPLSKAGKKAWSFGPAWDWRFAEFEFAGRQFVVRLLVCEDKSKAHIHLGLRTSRDTTVLCSYEYHVDHETGWHLHTLCGEKNSIDTAPTGTLVHGPWIKRLPSARSRHNRTAFKREGHGGLKPWLWSETVRFFRLSAKDMFT</sequence>
<dbReference type="AlphaFoldDB" id="A0A840FFX0"/>
<dbReference type="RefSeq" id="WP_183986259.1">
    <property type="nucleotide sequence ID" value="NZ_JACIEV010000009.1"/>
</dbReference>
<dbReference type="Proteomes" id="UP000529795">
    <property type="component" value="Unassembled WGS sequence"/>
</dbReference>
<keyword evidence="2" id="KW-1185">Reference proteome</keyword>